<protein>
    <recommendedName>
        <fullName evidence="5">Translation initiation factor eIF2B subunit epsilon</fullName>
    </recommendedName>
    <alternativeName>
        <fullName evidence="6">eIF2B GDP-GTP exchange factor subunit epsilon</fullName>
    </alternativeName>
</protein>
<dbReference type="CDD" id="cd04197">
    <property type="entry name" value="eIF-2B_epsilon_N"/>
    <property type="match status" value="1"/>
</dbReference>
<dbReference type="CDD" id="cd11558">
    <property type="entry name" value="W2_eIF2B_epsilon"/>
    <property type="match status" value="1"/>
</dbReference>
<dbReference type="HOGENOM" id="CLU_012507_1_0_1"/>
<keyword evidence="11" id="KW-1185">Reference proteome</keyword>
<sequence>MTPKQKRGTASHKDVVEQDDRLQAVVLTDSFETRFMPLSAVKPRCLLPLANIPLIEYTLEFLAKADVKEVYLVCSSHADQINEYIENSKWNLPWSPFKVSTIISPESRSVGDVMRDIDNRGVINGDFVLISGDVISNVQFDKMLDFHKKTHAKDKDHILTMCLSKAIQHYKTRSIEPATFILDKSNSRCIYYENIDKPHSKIKSALSIDPELLEDVKEFSLRNDLIDCRIDICSAQVPPLFQDNFDYQTLREDFVKGVVSSDLLKKGVYAYITDEYGSRVDSWQAYDEISQDFLGRWVYPVVLEANPLEENTYSYESPHIYKEKDVVLAESCKIGKCTAIGSGTKIGEGTFIQDCVIGKNCSIGKNIKISNSYIWDNTVIGDHSVITHSIVASDVELGSKVILNDGCVIGFDVKIDSGMILPQGSRISSSPIETDVPSVFEESLSADSNSSGEEKASFAVNKKNRDIIAIELVGPNGIGYVYESDYSDDDDDSSISNHVSNTLVHHVEELYLSDDSIRSTSARTKKKRTMSSGSMYTDREDYETEFEDEEDFEKEGIATVERAIENNHDLDTAMLELNTLRMSMNVTYHEVRTVTIKSILRRINHFIFTQTLGAKEAVSKVFSQWSALFKRQCFDPEDYIDLINIVMEEIMKIDFDKPNLILFASLNSLYENDILEESSIYSWWDTISEDPSYSNVVSLTSKWVEWLKTADEESSEEDDDE</sequence>
<comment type="subunit">
    <text evidence="7">Component of the translation initiation factor 2B (eIF2B) complex which is a heterodecamer of two sets of five different subunits: alpha, beta, gamma, delta and epsilon. Subunits alpha, beta and delta comprise a regulatory subcomplex and subunits epsilon and gamma comprise a catalytic subcomplex. Within the complex, the hexameric regulatory complex resides at the center, with the two heterodimeric catalytic subcomplexes bound on opposite sides.</text>
</comment>
<dbReference type="InterPro" id="IPR056764">
    <property type="entry name" value="LbH_EIF2B3/5"/>
</dbReference>
<dbReference type="RefSeq" id="XP_003684808.1">
    <property type="nucleotide sequence ID" value="XM_003684760.1"/>
</dbReference>
<comment type="subcellular location">
    <subcellularLocation>
        <location evidence="1">Cytoplasm</location>
        <location evidence="1">Cytosol</location>
    </subcellularLocation>
</comment>
<dbReference type="GO" id="GO:0003743">
    <property type="term" value="F:translation initiation factor activity"/>
    <property type="evidence" value="ECO:0007669"/>
    <property type="project" value="EnsemblFungi"/>
</dbReference>
<name>G8BRJ8_TETPH</name>
<dbReference type="SMART" id="SM00515">
    <property type="entry name" value="eIF5C"/>
    <property type="match status" value="1"/>
</dbReference>
<keyword evidence="3" id="KW-0963">Cytoplasm</keyword>
<dbReference type="Pfam" id="PF00483">
    <property type="entry name" value="NTP_transferase"/>
    <property type="match status" value="1"/>
</dbReference>
<dbReference type="GO" id="GO:0005829">
    <property type="term" value="C:cytosol"/>
    <property type="evidence" value="ECO:0007669"/>
    <property type="project" value="UniProtKB-SubCell"/>
</dbReference>
<evidence type="ECO:0000256" key="5">
    <source>
        <dbReference type="ARBA" id="ARBA00044144"/>
    </source>
</evidence>
<dbReference type="Pfam" id="PF25084">
    <property type="entry name" value="LbH_EIF2B"/>
    <property type="match status" value="1"/>
</dbReference>
<dbReference type="Pfam" id="PF02020">
    <property type="entry name" value="W2"/>
    <property type="match status" value="1"/>
</dbReference>
<keyword evidence="4" id="KW-0396">Initiation factor</keyword>
<dbReference type="GO" id="GO:0031369">
    <property type="term" value="F:translation initiation factor binding"/>
    <property type="evidence" value="ECO:0007669"/>
    <property type="project" value="InterPro"/>
</dbReference>
<dbReference type="CDD" id="cd05787">
    <property type="entry name" value="LbH_eIF2B_epsilon"/>
    <property type="match status" value="1"/>
</dbReference>
<dbReference type="KEGG" id="tpf:TPHA_0C02200"/>
<dbReference type="Gene3D" id="1.25.40.180">
    <property type="match status" value="1"/>
</dbReference>
<gene>
    <name evidence="10" type="primary">TPHA0C02200</name>
    <name evidence="10" type="ordered locus">TPHA_0C02200</name>
</gene>
<dbReference type="Proteomes" id="UP000005666">
    <property type="component" value="Chromosome 3"/>
</dbReference>
<evidence type="ECO:0000256" key="7">
    <source>
        <dbReference type="ARBA" id="ARBA00046432"/>
    </source>
</evidence>
<evidence type="ECO:0000256" key="8">
    <source>
        <dbReference type="SAM" id="MobiDB-lite"/>
    </source>
</evidence>
<dbReference type="InterPro" id="IPR003307">
    <property type="entry name" value="W2_domain"/>
</dbReference>
<evidence type="ECO:0000313" key="11">
    <source>
        <dbReference type="Proteomes" id="UP000005666"/>
    </source>
</evidence>
<evidence type="ECO:0000256" key="6">
    <source>
        <dbReference type="ARBA" id="ARBA00044345"/>
    </source>
</evidence>
<dbReference type="STRING" id="1071381.G8BRJ8"/>
<proteinExistence type="inferred from homology"/>
<dbReference type="GO" id="GO:0006446">
    <property type="term" value="P:regulation of translational initiation"/>
    <property type="evidence" value="ECO:0007669"/>
    <property type="project" value="EnsemblFungi"/>
</dbReference>
<dbReference type="EMBL" id="HE612858">
    <property type="protein sequence ID" value="CCE62374.1"/>
    <property type="molecule type" value="Genomic_DNA"/>
</dbReference>
<dbReference type="OrthoDB" id="424572at2759"/>
<feature type="domain" description="W2" evidence="9">
    <location>
        <begin position="546"/>
        <end position="717"/>
    </location>
</feature>
<dbReference type="PANTHER" id="PTHR45887">
    <property type="entry name" value="TRANSLATION INITIATION FACTOR EIF-2B SUBUNIT EPSILON"/>
    <property type="match status" value="1"/>
</dbReference>
<dbReference type="PANTHER" id="PTHR45887:SF1">
    <property type="entry name" value="TRANSLATION INITIATION FACTOR EIF-2B SUBUNIT EPSILON"/>
    <property type="match status" value="1"/>
</dbReference>
<evidence type="ECO:0000256" key="4">
    <source>
        <dbReference type="ARBA" id="ARBA00022540"/>
    </source>
</evidence>
<evidence type="ECO:0000256" key="2">
    <source>
        <dbReference type="ARBA" id="ARBA00007878"/>
    </source>
</evidence>
<dbReference type="GO" id="GO:0002183">
    <property type="term" value="P:cytoplasmic translational initiation"/>
    <property type="evidence" value="ECO:0007669"/>
    <property type="project" value="EnsemblFungi"/>
</dbReference>
<dbReference type="InterPro" id="IPR035543">
    <property type="entry name" value="eIF-2B_epsilon_N"/>
</dbReference>
<dbReference type="FunFam" id="3.90.550.10:FF:000066">
    <property type="entry name" value="Translation initiation factor eIF-2B subunit epsilon"/>
    <property type="match status" value="1"/>
</dbReference>
<dbReference type="Gene3D" id="3.90.550.10">
    <property type="entry name" value="Spore Coat Polysaccharide Biosynthesis Protein SpsA, Chain A"/>
    <property type="match status" value="1"/>
</dbReference>
<dbReference type="Gene3D" id="2.160.10.10">
    <property type="entry name" value="Hexapeptide repeat proteins"/>
    <property type="match status" value="1"/>
</dbReference>
<evidence type="ECO:0000256" key="3">
    <source>
        <dbReference type="ARBA" id="ARBA00022490"/>
    </source>
</evidence>
<dbReference type="InterPro" id="IPR016024">
    <property type="entry name" value="ARM-type_fold"/>
</dbReference>
<dbReference type="AlphaFoldDB" id="G8BRJ8"/>
<dbReference type="OMA" id="LAQSCKI"/>
<evidence type="ECO:0000259" key="9">
    <source>
        <dbReference type="PROSITE" id="PS51363"/>
    </source>
</evidence>
<dbReference type="InterPro" id="IPR005835">
    <property type="entry name" value="NTP_transferase_dom"/>
</dbReference>
<dbReference type="GO" id="GO:0005851">
    <property type="term" value="C:eukaryotic translation initiation factor 2B complex"/>
    <property type="evidence" value="ECO:0007669"/>
    <property type="project" value="EnsemblFungi"/>
</dbReference>
<dbReference type="InterPro" id="IPR051956">
    <property type="entry name" value="eIF2B_epsilon"/>
</dbReference>
<evidence type="ECO:0000313" key="10">
    <source>
        <dbReference type="EMBL" id="CCE62374.1"/>
    </source>
</evidence>
<dbReference type="InterPro" id="IPR029044">
    <property type="entry name" value="Nucleotide-diphossugar_trans"/>
</dbReference>
<evidence type="ECO:0000256" key="1">
    <source>
        <dbReference type="ARBA" id="ARBA00004514"/>
    </source>
</evidence>
<feature type="compositionally biased region" description="Acidic residues" evidence="8">
    <location>
        <begin position="540"/>
        <end position="550"/>
    </location>
</feature>
<accession>G8BRJ8</accession>
<dbReference type="InterPro" id="IPR044123">
    <property type="entry name" value="W2_eIF2B_epsilon"/>
</dbReference>
<feature type="region of interest" description="Disordered" evidence="8">
    <location>
        <begin position="523"/>
        <end position="550"/>
    </location>
</feature>
<dbReference type="PROSITE" id="PS51363">
    <property type="entry name" value="W2"/>
    <property type="match status" value="1"/>
</dbReference>
<organism evidence="10 11">
    <name type="scientific">Tetrapisispora phaffii (strain ATCC 24235 / CBS 4417 / NBRC 1672 / NRRL Y-8282 / UCD 70-5)</name>
    <name type="common">Yeast</name>
    <name type="synonym">Fabospora phaffii</name>
    <dbReference type="NCBI Taxonomy" id="1071381"/>
    <lineage>
        <taxon>Eukaryota</taxon>
        <taxon>Fungi</taxon>
        <taxon>Dikarya</taxon>
        <taxon>Ascomycota</taxon>
        <taxon>Saccharomycotina</taxon>
        <taxon>Saccharomycetes</taxon>
        <taxon>Saccharomycetales</taxon>
        <taxon>Saccharomycetaceae</taxon>
        <taxon>Tetrapisispora</taxon>
    </lineage>
</organism>
<dbReference type="SUPFAM" id="SSF48371">
    <property type="entry name" value="ARM repeat"/>
    <property type="match status" value="1"/>
</dbReference>
<dbReference type="eggNOG" id="KOG1461">
    <property type="taxonomic scope" value="Eukaryota"/>
</dbReference>
<reference evidence="10 11" key="1">
    <citation type="journal article" date="2011" name="Proc. Natl. Acad. Sci. U.S.A.">
        <title>Evolutionary erosion of yeast sex chromosomes by mating-type switching accidents.</title>
        <authorList>
            <person name="Gordon J.L."/>
            <person name="Armisen D."/>
            <person name="Proux-Wera E."/>
            <person name="Oheigeartaigh S.S."/>
            <person name="Byrne K.P."/>
            <person name="Wolfe K.H."/>
        </authorList>
    </citation>
    <scope>NUCLEOTIDE SEQUENCE [LARGE SCALE GENOMIC DNA]</scope>
    <source>
        <strain evidence="11">ATCC 24235 / CBS 4417 / NBRC 1672 / NRRL Y-8282 / UCD 70-5</strain>
    </source>
</reference>
<keyword evidence="4" id="KW-0648">Protein biosynthesis</keyword>
<dbReference type="FunFam" id="1.25.40.180:FF:000022">
    <property type="entry name" value="Translation initiation factor eIF-2B epsilon subunit"/>
    <property type="match status" value="1"/>
</dbReference>
<dbReference type="GO" id="GO:0005085">
    <property type="term" value="F:guanyl-nucleotide exchange factor activity"/>
    <property type="evidence" value="ECO:0007669"/>
    <property type="project" value="EnsemblFungi"/>
</dbReference>
<dbReference type="GeneID" id="11533510"/>
<comment type="similarity">
    <text evidence="2">Belongs to the eIF-2B gamma/epsilon subunits family.</text>
</comment>
<dbReference type="SUPFAM" id="SSF53448">
    <property type="entry name" value="Nucleotide-diphospho-sugar transferases"/>
    <property type="match status" value="1"/>
</dbReference>